<dbReference type="AlphaFoldDB" id="A0AAE3DLV1"/>
<evidence type="ECO:0000313" key="10">
    <source>
        <dbReference type="EMBL" id="MCC2165453.1"/>
    </source>
</evidence>
<dbReference type="EMBL" id="JAJEPU010000036">
    <property type="protein sequence ID" value="MCC2165453.1"/>
    <property type="molecule type" value="Genomic_DNA"/>
</dbReference>
<dbReference type="Pfam" id="PF02224">
    <property type="entry name" value="Cytidylate_kin"/>
    <property type="match status" value="1"/>
</dbReference>
<keyword evidence="2 8" id="KW-0808">Transferase</keyword>
<dbReference type="InterPro" id="IPR011994">
    <property type="entry name" value="Cytidylate_kinase_dom"/>
</dbReference>
<comment type="catalytic activity">
    <reaction evidence="6 8">
        <text>dCMP + ATP = dCDP + ADP</text>
        <dbReference type="Rhea" id="RHEA:25094"/>
        <dbReference type="ChEBI" id="CHEBI:30616"/>
        <dbReference type="ChEBI" id="CHEBI:57566"/>
        <dbReference type="ChEBI" id="CHEBI:58593"/>
        <dbReference type="ChEBI" id="CHEBI:456216"/>
        <dbReference type="EC" id="2.7.4.25"/>
    </reaction>
</comment>
<dbReference type="RefSeq" id="WP_177977979.1">
    <property type="nucleotide sequence ID" value="NZ_JAJEPU010000036.1"/>
</dbReference>
<evidence type="ECO:0000256" key="3">
    <source>
        <dbReference type="ARBA" id="ARBA00022741"/>
    </source>
</evidence>
<evidence type="ECO:0000256" key="4">
    <source>
        <dbReference type="ARBA" id="ARBA00022777"/>
    </source>
</evidence>
<evidence type="ECO:0000256" key="2">
    <source>
        <dbReference type="ARBA" id="ARBA00022679"/>
    </source>
</evidence>
<feature type="domain" description="Cytidylate kinase" evidence="9">
    <location>
        <begin position="9"/>
        <end position="221"/>
    </location>
</feature>
<proteinExistence type="inferred from homology"/>
<dbReference type="Gene3D" id="3.40.50.300">
    <property type="entry name" value="P-loop containing nucleotide triphosphate hydrolases"/>
    <property type="match status" value="1"/>
</dbReference>
<comment type="subcellular location">
    <subcellularLocation>
        <location evidence="8">Cytoplasm</location>
    </subcellularLocation>
</comment>
<feature type="binding site" evidence="8">
    <location>
        <begin position="13"/>
        <end position="21"/>
    </location>
    <ligand>
        <name>ATP</name>
        <dbReference type="ChEBI" id="CHEBI:30616"/>
    </ligand>
</feature>
<dbReference type="GO" id="GO:0036431">
    <property type="term" value="F:dCMP kinase activity"/>
    <property type="evidence" value="ECO:0007669"/>
    <property type="project" value="InterPro"/>
</dbReference>
<accession>A0AAE3DLV1</accession>
<comment type="caution">
    <text evidence="10">The sequence shown here is derived from an EMBL/GenBank/DDBJ whole genome shotgun (WGS) entry which is preliminary data.</text>
</comment>
<dbReference type="HAMAP" id="MF_00238">
    <property type="entry name" value="Cytidyl_kinase_type1"/>
    <property type="match status" value="1"/>
</dbReference>
<dbReference type="NCBIfam" id="TIGR00017">
    <property type="entry name" value="cmk"/>
    <property type="match status" value="1"/>
</dbReference>
<keyword evidence="11" id="KW-1185">Reference proteome</keyword>
<evidence type="ECO:0000313" key="11">
    <source>
        <dbReference type="Proteomes" id="UP001198962"/>
    </source>
</evidence>
<evidence type="ECO:0000256" key="8">
    <source>
        <dbReference type="HAMAP-Rule" id="MF_00238"/>
    </source>
</evidence>
<protein>
    <recommendedName>
        <fullName evidence="8">Cytidylate kinase</fullName>
        <shortName evidence="8">CK</shortName>
        <ecNumber evidence="8">2.7.4.25</ecNumber>
    </recommendedName>
    <alternativeName>
        <fullName evidence="8">Cytidine monophosphate kinase</fullName>
        <shortName evidence="8">CMP kinase</shortName>
    </alternativeName>
</protein>
<dbReference type="PANTHER" id="PTHR21299">
    <property type="entry name" value="CYTIDYLATE KINASE/PANTOATE-BETA-ALANINE LIGASE"/>
    <property type="match status" value="1"/>
</dbReference>
<comment type="similarity">
    <text evidence="1 8">Belongs to the cytidylate kinase family. Type 1 subfamily.</text>
</comment>
<organism evidence="10 11">
    <name type="scientific">Brotaphodocola catenula</name>
    <dbReference type="NCBI Taxonomy" id="2885361"/>
    <lineage>
        <taxon>Bacteria</taxon>
        <taxon>Bacillati</taxon>
        <taxon>Bacillota</taxon>
        <taxon>Clostridia</taxon>
        <taxon>Lachnospirales</taxon>
        <taxon>Lachnospiraceae</taxon>
        <taxon>Brotaphodocola</taxon>
    </lineage>
</organism>
<gene>
    <name evidence="8 10" type="primary">cmk</name>
    <name evidence="10" type="ORF">LKD32_11330</name>
</gene>
<keyword evidence="8" id="KW-0963">Cytoplasm</keyword>
<evidence type="ECO:0000256" key="1">
    <source>
        <dbReference type="ARBA" id="ARBA00009427"/>
    </source>
</evidence>
<dbReference type="Proteomes" id="UP001198962">
    <property type="component" value="Unassembled WGS sequence"/>
</dbReference>
<sequence>MEHTKAFNIAIDGPAGAGKSTIARLTAGKLGFVYVDTGAMYRAIALYMLRNGVPATDKEAVASAVRDVTITIRYEEDSQRVLLNGEDVSGLIRTEEVGNTASLVSAVPAVREHLLKLQRELAGSTDVIMDGRDIGTCILPNADVKIFLSASSAVRAKRRYKELTEKGETCNLEKIEQDIIKRDEQDANRPIAPLKRAEDAVLIDSSEMTIAEVVGAIFAEAEKKGLKLPEGALEK</sequence>
<comment type="catalytic activity">
    <reaction evidence="7 8">
        <text>CMP + ATP = CDP + ADP</text>
        <dbReference type="Rhea" id="RHEA:11600"/>
        <dbReference type="ChEBI" id="CHEBI:30616"/>
        <dbReference type="ChEBI" id="CHEBI:58069"/>
        <dbReference type="ChEBI" id="CHEBI:60377"/>
        <dbReference type="ChEBI" id="CHEBI:456216"/>
        <dbReference type="EC" id="2.7.4.25"/>
    </reaction>
</comment>
<evidence type="ECO:0000256" key="6">
    <source>
        <dbReference type="ARBA" id="ARBA00047615"/>
    </source>
</evidence>
<dbReference type="SUPFAM" id="SSF52540">
    <property type="entry name" value="P-loop containing nucleoside triphosphate hydrolases"/>
    <property type="match status" value="1"/>
</dbReference>
<dbReference type="GO" id="GO:0005829">
    <property type="term" value="C:cytosol"/>
    <property type="evidence" value="ECO:0007669"/>
    <property type="project" value="TreeGrafter"/>
</dbReference>
<dbReference type="InterPro" id="IPR027417">
    <property type="entry name" value="P-loop_NTPase"/>
</dbReference>
<name>A0AAE3DLV1_9FIRM</name>
<dbReference type="CDD" id="cd02020">
    <property type="entry name" value="CMPK"/>
    <property type="match status" value="1"/>
</dbReference>
<dbReference type="GO" id="GO:0015949">
    <property type="term" value="P:nucleobase-containing small molecule interconversion"/>
    <property type="evidence" value="ECO:0007669"/>
    <property type="project" value="TreeGrafter"/>
</dbReference>
<reference evidence="10" key="1">
    <citation type="submission" date="2021-10" db="EMBL/GenBank/DDBJ databases">
        <title>Anaerobic single-cell dispensing facilitates the cultivation of human gut bacteria.</title>
        <authorList>
            <person name="Afrizal A."/>
        </authorList>
    </citation>
    <scope>NUCLEOTIDE SEQUENCE</scope>
    <source>
        <strain evidence="10">CLA-AA-H274</strain>
    </source>
</reference>
<dbReference type="InterPro" id="IPR003136">
    <property type="entry name" value="Cytidylate_kin"/>
</dbReference>
<dbReference type="PANTHER" id="PTHR21299:SF2">
    <property type="entry name" value="CYTIDYLATE KINASE"/>
    <property type="match status" value="1"/>
</dbReference>
<dbReference type="GO" id="GO:0006220">
    <property type="term" value="P:pyrimidine nucleotide metabolic process"/>
    <property type="evidence" value="ECO:0007669"/>
    <property type="project" value="UniProtKB-UniRule"/>
</dbReference>
<dbReference type="GO" id="GO:0005524">
    <property type="term" value="F:ATP binding"/>
    <property type="evidence" value="ECO:0007669"/>
    <property type="project" value="UniProtKB-UniRule"/>
</dbReference>
<keyword evidence="5 8" id="KW-0067">ATP-binding</keyword>
<keyword evidence="4 8" id="KW-0418">Kinase</keyword>
<evidence type="ECO:0000256" key="5">
    <source>
        <dbReference type="ARBA" id="ARBA00022840"/>
    </source>
</evidence>
<evidence type="ECO:0000259" key="9">
    <source>
        <dbReference type="Pfam" id="PF02224"/>
    </source>
</evidence>
<keyword evidence="3 8" id="KW-0547">Nucleotide-binding</keyword>
<evidence type="ECO:0000256" key="7">
    <source>
        <dbReference type="ARBA" id="ARBA00048478"/>
    </source>
</evidence>
<dbReference type="EC" id="2.7.4.25" evidence="8"/>